<dbReference type="InterPro" id="IPR053858">
    <property type="entry name" value="Arb2_dom"/>
</dbReference>
<evidence type="ECO:0000313" key="3">
    <source>
        <dbReference type="EMBL" id="KAF2214295.1"/>
    </source>
</evidence>
<feature type="compositionally biased region" description="Polar residues" evidence="1">
    <location>
        <begin position="367"/>
        <end position="380"/>
    </location>
</feature>
<accession>A0A6A6FLG0</accession>
<feature type="compositionally biased region" description="Polar residues" evidence="1">
    <location>
        <begin position="410"/>
        <end position="426"/>
    </location>
</feature>
<evidence type="ECO:0000313" key="4">
    <source>
        <dbReference type="Proteomes" id="UP000799539"/>
    </source>
</evidence>
<feature type="region of interest" description="Disordered" evidence="1">
    <location>
        <begin position="349"/>
        <end position="384"/>
    </location>
</feature>
<dbReference type="PANTHER" id="PTHR21357:SF4">
    <property type="entry name" value="FAM172 FAMILY PROTEIN HOMOLOG CG10038"/>
    <property type="match status" value="1"/>
</dbReference>
<dbReference type="PANTHER" id="PTHR21357">
    <property type="entry name" value="FAM172 FAMILY PROTEIN HOMOLOG CG10038"/>
    <property type="match status" value="1"/>
</dbReference>
<dbReference type="Proteomes" id="UP000799539">
    <property type="component" value="Unassembled WGS sequence"/>
</dbReference>
<name>A0A6A6FLG0_9PEZI</name>
<dbReference type="Pfam" id="PF22749">
    <property type="entry name" value="Arb2"/>
    <property type="match status" value="1"/>
</dbReference>
<dbReference type="GO" id="GO:0031048">
    <property type="term" value="P:regulatory ncRNA-mediated heterochromatin formation"/>
    <property type="evidence" value="ECO:0007669"/>
    <property type="project" value="TreeGrafter"/>
</dbReference>
<dbReference type="EMBL" id="ML992668">
    <property type="protein sequence ID" value="KAF2214295.1"/>
    <property type="molecule type" value="Genomic_DNA"/>
</dbReference>
<evidence type="ECO:0000256" key="1">
    <source>
        <dbReference type="SAM" id="MobiDB-lite"/>
    </source>
</evidence>
<evidence type="ECO:0000259" key="2">
    <source>
        <dbReference type="Pfam" id="PF22749"/>
    </source>
</evidence>
<dbReference type="GO" id="GO:0005634">
    <property type="term" value="C:nucleus"/>
    <property type="evidence" value="ECO:0007669"/>
    <property type="project" value="TreeGrafter"/>
</dbReference>
<sequence>MFRCTTTPSEPVFSTNLAAFGFHKNEKKEFVSDATGEHFDFFHTDSDRVNDLRRGAYQECLRKEIAAELKEKHGIAELFVAGANGAEISSSRPDGPNLSLLTTQVSELVHKRDIIIVIGESDQDCGVWAWRIVQRGGGMNGGSLTGLAGKVMEQVEASTGGGVACLTPDKDMQSNEQKAKAPGIIVLNPGQLLYSHDLGRCLTVASWQSRPRPTAISGPFKIEPKHNFIPGHENPHKHVKTVFQRILPQIISEKARLHVIAIGDGTTATIDAIDHSTLAQDRFLVGGGILESMALIEAKHEHEKVSQSLKTFLASTSRGWVQGEAVKGTVVQMPIPTSFGAPALECAPSAEARTDAHEETAADGDSTAKSPTVNGTSSANGDHGELLQPFATLSVYEETLSVPLAPPNTPADSGTTTPATVDSTCPSPAKLNKDDAIVEDEDEDYPAPQPLPVSCPTYSAGVSDGVTETVFPAVIDDVLEHLWFYIQKGQEKDAADAAHLDSRGEA</sequence>
<dbReference type="GO" id="GO:0035197">
    <property type="term" value="F:siRNA binding"/>
    <property type="evidence" value="ECO:0007669"/>
    <property type="project" value="TreeGrafter"/>
</dbReference>
<dbReference type="OrthoDB" id="421951at2759"/>
<feature type="region of interest" description="Disordered" evidence="1">
    <location>
        <begin position="402"/>
        <end position="431"/>
    </location>
</feature>
<keyword evidence="4" id="KW-1185">Reference proteome</keyword>
<proteinExistence type="predicted"/>
<organism evidence="3 4">
    <name type="scientific">Cercospora zeae-maydis SCOH1-5</name>
    <dbReference type="NCBI Taxonomy" id="717836"/>
    <lineage>
        <taxon>Eukaryota</taxon>
        <taxon>Fungi</taxon>
        <taxon>Dikarya</taxon>
        <taxon>Ascomycota</taxon>
        <taxon>Pezizomycotina</taxon>
        <taxon>Dothideomycetes</taxon>
        <taxon>Dothideomycetidae</taxon>
        <taxon>Mycosphaerellales</taxon>
        <taxon>Mycosphaerellaceae</taxon>
        <taxon>Cercospora</taxon>
    </lineage>
</organism>
<dbReference type="AlphaFoldDB" id="A0A6A6FLG0"/>
<dbReference type="InterPro" id="IPR048263">
    <property type="entry name" value="Arb2"/>
</dbReference>
<gene>
    <name evidence="3" type="ORF">CERZMDRAFT_95571</name>
</gene>
<feature type="domain" description="Arb2" evidence="2">
    <location>
        <begin position="13"/>
        <end position="321"/>
    </location>
</feature>
<reference evidence="3" key="1">
    <citation type="journal article" date="2020" name="Stud. Mycol.">
        <title>101 Dothideomycetes genomes: a test case for predicting lifestyles and emergence of pathogens.</title>
        <authorList>
            <person name="Haridas S."/>
            <person name="Albert R."/>
            <person name="Binder M."/>
            <person name="Bloem J."/>
            <person name="Labutti K."/>
            <person name="Salamov A."/>
            <person name="Andreopoulos B."/>
            <person name="Baker S."/>
            <person name="Barry K."/>
            <person name="Bills G."/>
            <person name="Bluhm B."/>
            <person name="Cannon C."/>
            <person name="Castanera R."/>
            <person name="Culley D."/>
            <person name="Daum C."/>
            <person name="Ezra D."/>
            <person name="Gonzalez J."/>
            <person name="Henrissat B."/>
            <person name="Kuo A."/>
            <person name="Liang C."/>
            <person name="Lipzen A."/>
            <person name="Lutzoni F."/>
            <person name="Magnuson J."/>
            <person name="Mondo S."/>
            <person name="Nolan M."/>
            <person name="Ohm R."/>
            <person name="Pangilinan J."/>
            <person name="Park H.-J."/>
            <person name="Ramirez L."/>
            <person name="Alfaro M."/>
            <person name="Sun H."/>
            <person name="Tritt A."/>
            <person name="Yoshinaga Y."/>
            <person name="Zwiers L.-H."/>
            <person name="Turgeon B."/>
            <person name="Goodwin S."/>
            <person name="Spatafora J."/>
            <person name="Crous P."/>
            <person name="Grigoriev I."/>
        </authorList>
    </citation>
    <scope>NUCLEOTIDE SEQUENCE</scope>
    <source>
        <strain evidence="3">SCOH1-5</strain>
    </source>
</reference>
<protein>
    <recommendedName>
        <fullName evidence="2">Arb2 domain-containing protein</fullName>
    </recommendedName>
</protein>